<reference evidence="2" key="1">
    <citation type="submission" date="2023-07" db="EMBL/GenBank/DDBJ databases">
        <title>Stenotrophomonas isolates from soil.</title>
        <authorList>
            <person name="Sharma V."/>
            <person name="Zur-Pinska J."/>
            <person name="Hay A.G."/>
        </authorList>
    </citation>
    <scope>NUCLEOTIDE SEQUENCE</scope>
    <source>
        <strain evidence="2">C2</strain>
    </source>
</reference>
<evidence type="ECO:0000313" key="3">
    <source>
        <dbReference type="Proteomes" id="UP001174315"/>
    </source>
</evidence>
<dbReference type="SUPFAM" id="SSF74653">
    <property type="entry name" value="TolA/TonB C-terminal domain"/>
    <property type="match status" value="1"/>
</dbReference>
<dbReference type="Proteomes" id="UP001174315">
    <property type="component" value="Unassembled WGS sequence"/>
</dbReference>
<accession>A0ABT8QI96</accession>
<dbReference type="EMBL" id="JAUKNN010000082">
    <property type="protein sequence ID" value="MDN8671681.1"/>
    <property type="molecule type" value="Genomic_DNA"/>
</dbReference>
<protein>
    <submittedName>
        <fullName evidence="2">Energy transducer TonB</fullName>
    </submittedName>
</protein>
<dbReference type="Gene3D" id="3.30.1150.10">
    <property type="match status" value="1"/>
</dbReference>
<organism evidence="2 3">
    <name type="scientific">Stenotrophomonas indicatrix</name>
    <dbReference type="NCBI Taxonomy" id="2045451"/>
    <lineage>
        <taxon>Bacteria</taxon>
        <taxon>Pseudomonadati</taxon>
        <taxon>Pseudomonadota</taxon>
        <taxon>Gammaproteobacteria</taxon>
        <taxon>Lysobacterales</taxon>
        <taxon>Lysobacteraceae</taxon>
        <taxon>Stenotrophomonas</taxon>
    </lineage>
</organism>
<name>A0ABT8QI96_9GAMM</name>
<gene>
    <name evidence="2" type="ORF">Q0S36_20235</name>
</gene>
<proteinExistence type="predicted"/>
<comment type="caution">
    <text evidence="2">The sequence shown here is derived from an EMBL/GenBank/DDBJ whole genome shotgun (WGS) entry which is preliminary data.</text>
</comment>
<evidence type="ECO:0000256" key="1">
    <source>
        <dbReference type="SAM" id="SignalP"/>
    </source>
</evidence>
<feature type="chain" id="PRO_5045211517" evidence="1">
    <location>
        <begin position="21"/>
        <end position="292"/>
    </location>
</feature>
<evidence type="ECO:0000313" key="2">
    <source>
        <dbReference type="EMBL" id="MDN8671681.1"/>
    </source>
</evidence>
<keyword evidence="3" id="KW-1185">Reference proteome</keyword>
<sequence length="292" mass="31959">MMRSSLFLALALAVSGGVVLIDTADAQTAREVRRQAEASMTLSGVIDIGREGQVEGFQLDRREKIDVGIADFVDKAVQGWRFDPVLVNGAPVQARTAVRLRLMADNAAEGTMRVRLVDANFSKVDGEREVGTDRVTSNALRGPDYPPQAVTMQGEGTVMLMVKVGRDGRVADVIAEQTNLTVIGTARAMNQLRDILAKASVNSAKRWTFNPPTTGEDKDRDFWTVRVPVRFAFQDSRERYGRWTAYIPGPRQQAPWKTGEETLVAGSDLLPEGGVYMVGRAQEGPRLLTPLG</sequence>
<feature type="signal peptide" evidence="1">
    <location>
        <begin position="1"/>
        <end position="20"/>
    </location>
</feature>
<keyword evidence="1" id="KW-0732">Signal</keyword>